<keyword evidence="3" id="KW-0378">Hydrolase</keyword>
<dbReference type="AlphaFoldDB" id="A0A0H3FBW9"/>
<evidence type="ECO:0000259" key="5">
    <source>
        <dbReference type="SMART" id="SM00990"/>
    </source>
</evidence>
<comment type="cofactor">
    <cofactor evidence="1">
        <name>Mg(2+)</name>
        <dbReference type="ChEBI" id="CHEBI:18420"/>
    </cofactor>
</comment>
<dbReference type="OrthoDB" id="6675421at2"/>
<sequence length="420" mass="47066">MNIPQAPETPSGGNAPYECTTTTVDMQEKQARLPNEQSRQYLHLKVEYAMRFPRLTAATRHNGRLYNISLKQLMMSGLIRVDEIARNYHWYYKAEVPFDIRTTPPRPYLSSTLLKAEKETRRHTLNPFPEAGKGIYRRPDIIIVKNKQDRWPGLAGPDSEGIMHADNLERLVEVKFPEDKFGSGQYEDYMLIVGMDRERFTILEIHDCRPDEGKQADHVFNVAGKAASKYWPMFFYPPIFLPRPPGAPQPARIEPWTHAAEGMVADLSEGMMDGIAEGWDALSAEVQAMFRYTGGWLNDSGTWLHIRAEGTWQWVSKTGKKLSFWTDEQLRAAWAGIQKATDLTLETLKQIDWIQVLTSVAKTVGVILVAIGIGAVVVTLGIPEALVAAFLLIIRLAIMAWESLVSVLAVGAGTAAVAAQ</sequence>
<dbReference type="SMART" id="SM00990">
    <property type="entry name" value="VRR_NUC"/>
    <property type="match status" value="1"/>
</dbReference>
<keyword evidence="4" id="KW-0472">Membrane</keyword>
<gene>
    <name evidence="6" type="ordered locus">Rahaq_2741</name>
</gene>
<evidence type="ECO:0000256" key="2">
    <source>
        <dbReference type="ARBA" id="ARBA00022722"/>
    </source>
</evidence>
<evidence type="ECO:0000256" key="3">
    <source>
        <dbReference type="ARBA" id="ARBA00022801"/>
    </source>
</evidence>
<evidence type="ECO:0000256" key="1">
    <source>
        <dbReference type="ARBA" id="ARBA00001946"/>
    </source>
</evidence>
<dbReference type="InterPro" id="IPR014883">
    <property type="entry name" value="VRR_NUC"/>
</dbReference>
<accession>A0A0H3FBW9</accession>
<keyword evidence="2" id="KW-0540">Nuclease</keyword>
<name>A0A0H3FBW9_RAHSY</name>
<feature type="domain" description="VRR-NUC" evidence="5">
    <location>
        <begin position="89"/>
        <end position="207"/>
    </location>
</feature>
<feature type="transmembrane region" description="Helical" evidence="4">
    <location>
        <begin position="364"/>
        <end position="393"/>
    </location>
</feature>
<dbReference type="Proteomes" id="UP000007257">
    <property type="component" value="Chromosome"/>
</dbReference>
<feature type="transmembrane region" description="Helical" evidence="4">
    <location>
        <begin position="400"/>
        <end position="419"/>
    </location>
</feature>
<reference evidence="7" key="1">
    <citation type="submission" date="2011-01" db="EMBL/GenBank/DDBJ databases">
        <title>Complete sequence of chromosome of Rahnella sp. Y9602.</title>
        <authorList>
            <consortium name="US DOE Joint Genome Institute"/>
            <person name="Lucas S."/>
            <person name="Copeland A."/>
            <person name="Lapidus A."/>
            <person name="Cheng J.-F."/>
            <person name="Goodwin L."/>
            <person name="Pitluck S."/>
            <person name="Lu M."/>
            <person name="Detter J.C."/>
            <person name="Han C."/>
            <person name="Tapia R."/>
            <person name="Land M."/>
            <person name="Hauser L."/>
            <person name="Kyrpides N."/>
            <person name="Ivanova N."/>
            <person name="Ovchinnikova G."/>
            <person name="Pagani I."/>
            <person name="Sobecky P.A."/>
            <person name="Martinez R.J."/>
            <person name="Woyke T."/>
        </authorList>
    </citation>
    <scope>NUCLEOTIDE SEQUENCE [LARGE SCALE GENOMIC DNA]</scope>
    <source>
        <strain evidence="7">Y9602</strain>
    </source>
</reference>
<dbReference type="EMBL" id="CP002505">
    <property type="protein sequence ID" value="ADW74344.1"/>
    <property type="molecule type" value="Genomic_DNA"/>
</dbReference>
<keyword evidence="4" id="KW-0812">Transmembrane</keyword>
<dbReference type="RefSeq" id="WP_013576043.1">
    <property type="nucleotide sequence ID" value="NC_015061.1"/>
</dbReference>
<evidence type="ECO:0000313" key="7">
    <source>
        <dbReference type="Proteomes" id="UP000007257"/>
    </source>
</evidence>
<dbReference type="GO" id="GO:0004518">
    <property type="term" value="F:nuclease activity"/>
    <property type="evidence" value="ECO:0007669"/>
    <property type="project" value="UniProtKB-KW"/>
</dbReference>
<reference evidence="6 7" key="2">
    <citation type="journal article" date="2012" name="J. Bacteriol.">
        <title>Complete Genome Sequence of Rahnella sp. Strain Y9602, a Gammaproteobacterium Isolate from Metal- and Radionuclide-Contaminated Soil.</title>
        <authorList>
            <person name="Martinez R.J."/>
            <person name="Bruce D."/>
            <person name="Detter C."/>
            <person name="Goodwin L.A."/>
            <person name="Han J."/>
            <person name="Han C.S."/>
            <person name="Held B."/>
            <person name="Land M.L."/>
            <person name="Mikhailova N."/>
            <person name="Nolan M."/>
            <person name="Pennacchio L."/>
            <person name="Pitluck S."/>
            <person name="Tapia R."/>
            <person name="Woyke T."/>
            <person name="Sobecky P.A."/>
        </authorList>
    </citation>
    <scope>NUCLEOTIDE SEQUENCE [LARGE SCALE GENOMIC DNA]</scope>
    <source>
        <strain evidence="6 7">Y9602</strain>
    </source>
</reference>
<evidence type="ECO:0000256" key="4">
    <source>
        <dbReference type="SAM" id="Phobius"/>
    </source>
</evidence>
<protein>
    <submittedName>
        <fullName evidence="6">VRR-NUC domain-containing protein</fullName>
    </submittedName>
</protein>
<keyword evidence="4" id="KW-1133">Transmembrane helix</keyword>
<evidence type="ECO:0000313" key="6">
    <source>
        <dbReference type="EMBL" id="ADW74344.1"/>
    </source>
</evidence>
<dbReference type="GO" id="GO:0016788">
    <property type="term" value="F:hydrolase activity, acting on ester bonds"/>
    <property type="evidence" value="ECO:0007669"/>
    <property type="project" value="InterPro"/>
</dbReference>
<dbReference type="eggNOG" id="ENOG5031VZA">
    <property type="taxonomic scope" value="Bacteria"/>
</dbReference>
<proteinExistence type="predicted"/>
<organism evidence="6 7">
    <name type="scientific">Rahnella sp. (strain Y9602)</name>
    <dbReference type="NCBI Taxonomy" id="2703885"/>
    <lineage>
        <taxon>Bacteria</taxon>
        <taxon>Pseudomonadati</taxon>
        <taxon>Pseudomonadota</taxon>
        <taxon>Gammaproteobacteria</taxon>
        <taxon>Enterobacterales</taxon>
        <taxon>Yersiniaceae</taxon>
        <taxon>Rahnella</taxon>
    </lineage>
</organism>
<dbReference type="KEGG" id="rah:Rahaq_2741"/>
<dbReference type="HOGENOM" id="CLU_642120_0_0_6"/>